<dbReference type="InterPro" id="IPR001789">
    <property type="entry name" value="Sig_transdc_resp-reg_receiver"/>
</dbReference>
<comment type="caution">
    <text evidence="4">The sequence shown here is derived from an EMBL/GenBank/DDBJ whole genome shotgun (WGS) entry which is preliminary data.</text>
</comment>
<dbReference type="PROSITE" id="PS50110">
    <property type="entry name" value="RESPONSE_REGULATORY"/>
    <property type="match status" value="1"/>
</dbReference>
<dbReference type="Pfam" id="PF00563">
    <property type="entry name" value="EAL"/>
    <property type="match status" value="1"/>
</dbReference>
<dbReference type="PANTHER" id="PTHR33121:SF79">
    <property type="entry name" value="CYCLIC DI-GMP PHOSPHODIESTERASE PDED-RELATED"/>
    <property type="match status" value="1"/>
</dbReference>
<dbReference type="Proteomes" id="UP001589645">
    <property type="component" value="Unassembled WGS sequence"/>
</dbReference>
<dbReference type="Gene3D" id="3.40.50.2300">
    <property type="match status" value="1"/>
</dbReference>
<dbReference type="InterPro" id="IPR050706">
    <property type="entry name" value="Cyclic-di-GMP_PDE-like"/>
</dbReference>
<dbReference type="Pfam" id="PF00072">
    <property type="entry name" value="Response_reg"/>
    <property type="match status" value="1"/>
</dbReference>
<dbReference type="SMART" id="SM00052">
    <property type="entry name" value="EAL"/>
    <property type="match status" value="1"/>
</dbReference>
<gene>
    <name evidence="4" type="ORF">ACFFUV_14475</name>
</gene>
<dbReference type="SUPFAM" id="SSF141868">
    <property type="entry name" value="EAL domain-like"/>
    <property type="match status" value="1"/>
</dbReference>
<dbReference type="InterPro" id="IPR043128">
    <property type="entry name" value="Rev_trsase/Diguanyl_cyclase"/>
</dbReference>
<dbReference type="InterPro" id="IPR011006">
    <property type="entry name" value="CheY-like_superfamily"/>
</dbReference>
<keyword evidence="5" id="KW-1185">Reference proteome</keyword>
<reference evidence="4 5" key="1">
    <citation type="submission" date="2024-09" db="EMBL/GenBank/DDBJ databases">
        <authorList>
            <person name="Sun Q."/>
            <person name="Mori K."/>
        </authorList>
    </citation>
    <scope>NUCLEOTIDE SEQUENCE [LARGE SCALE GENOMIC DNA]</scope>
    <source>
        <strain evidence="4 5">CECT 8064</strain>
    </source>
</reference>
<dbReference type="RefSeq" id="WP_390194171.1">
    <property type="nucleotide sequence ID" value="NZ_JBHMEP010000004.1"/>
</dbReference>
<dbReference type="CDD" id="cd17569">
    <property type="entry name" value="REC_HupR-like"/>
    <property type="match status" value="1"/>
</dbReference>
<dbReference type="SUPFAM" id="SSF52172">
    <property type="entry name" value="CheY-like"/>
    <property type="match status" value="1"/>
</dbReference>
<protein>
    <submittedName>
        <fullName evidence="4">EAL domain-containing protein</fullName>
    </submittedName>
</protein>
<dbReference type="SMART" id="SM00448">
    <property type="entry name" value="REC"/>
    <property type="match status" value="1"/>
</dbReference>
<evidence type="ECO:0000259" key="2">
    <source>
        <dbReference type="PROSITE" id="PS50110"/>
    </source>
</evidence>
<evidence type="ECO:0000256" key="1">
    <source>
        <dbReference type="PROSITE-ProRule" id="PRU00169"/>
    </source>
</evidence>
<dbReference type="InterPro" id="IPR035919">
    <property type="entry name" value="EAL_sf"/>
</dbReference>
<organism evidence="4 5">
    <name type="scientific">Vibrio olivae</name>
    <dbReference type="NCBI Taxonomy" id="1243002"/>
    <lineage>
        <taxon>Bacteria</taxon>
        <taxon>Pseudomonadati</taxon>
        <taxon>Pseudomonadota</taxon>
        <taxon>Gammaproteobacteria</taxon>
        <taxon>Vibrionales</taxon>
        <taxon>Vibrionaceae</taxon>
        <taxon>Vibrio</taxon>
    </lineage>
</organism>
<dbReference type="CDD" id="cd01948">
    <property type="entry name" value="EAL"/>
    <property type="match status" value="1"/>
</dbReference>
<accession>A0ABV5HPK6</accession>
<evidence type="ECO:0000313" key="5">
    <source>
        <dbReference type="Proteomes" id="UP001589645"/>
    </source>
</evidence>
<sequence length="542" mass="61582">MVAYTEILVVDDEPHILRAIERELRNKVAQIHTATSASEALDILSRNHIGLVITDYRMPHMDGAEFLLKVNSMFPEIPTIMLSGQADIIGVSKALNAGALNKYVSKPWDKSKLFDTICQTLKEHREISQRDKLTGCWSAVELERRIAKIDQDEPKPWLVVMLDIEDMSSINDQLSVLVGNQLLSDCAAKLNTFQAVKWYRAADKFIALFEYSSDGRYLLKSIRAWVNNLLFGKELNYRVKLLLSEVSSWKNISIDQFHIADRKQHMWPIVENMYWLDNGDDSDDVIALKDVIADIEAYHFEAFFQPQLNITTSEIDGCEALVRRRLEDGSYQGPNIFLPLLFKHDLVDVVTVTIVEQALLLVKSLNEANIYIKVSFNVTPKQLEKGFVHNLLIGYIDQYKPYIEQLKIEMVETDKIEDFDAVRVEMDRLHDLGVMSALDDFGTGFSGFESLCDLPFDMVKIDGRFVRSIGTSASSDVIINSITDSAKSLNVDIMAEWVEDKSQLTYLKQLGCTHAQGFLISPPLRQSDFLSYMTQNDKGVSL</sequence>
<evidence type="ECO:0000259" key="3">
    <source>
        <dbReference type="PROSITE" id="PS50883"/>
    </source>
</evidence>
<feature type="modified residue" description="4-aspartylphosphate" evidence="1">
    <location>
        <position position="55"/>
    </location>
</feature>
<feature type="domain" description="EAL" evidence="3">
    <location>
        <begin position="284"/>
        <end position="537"/>
    </location>
</feature>
<dbReference type="Gene3D" id="3.20.20.450">
    <property type="entry name" value="EAL domain"/>
    <property type="match status" value="1"/>
</dbReference>
<proteinExistence type="predicted"/>
<name>A0ABV5HPK6_9VIBR</name>
<dbReference type="EMBL" id="JBHMEP010000004">
    <property type="protein sequence ID" value="MFB9136175.1"/>
    <property type="molecule type" value="Genomic_DNA"/>
</dbReference>
<dbReference type="PROSITE" id="PS50883">
    <property type="entry name" value="EAL"/>
    <property type="match status" value="1"/>
</dbReference>
<dbReference type="Gene3D" id="3.30.70.270">
    <property type="match status" value="1"/>
</dbReference>
<feature type="domain" description="Response regulatory" evidence="2">
    <location>
        <begin position="6"/>
        <end position="121"/>
    </location>
</feature>
<evidence type="ECO:0000313" key="4">
    <source>
        <dbReference type="EMBL" id="MFB9136175.1"/>
    </source>
</evidence>
<keyword evidence="1" id="KW-0597">Phosphoprotein</keyword>
<dbReference type="PANTHER" id="PTHR33121">
    <property type="entry name" value="CYCLIC DI-GMP PHOSPHODIESTERASE PDEF"/>
    <property type="match status" value="1"/>
</dbReference>
<dbReference type="InterPro" id="IPR001633">
    <property type="entry name" value="EAL_dom"/>
</dbReference>